<sequence length="106" mass="12200">MRSMKDINYRRATFAPEAILRSDSPVKVICYARIAHIMNIKTNKTANYCLNNKQLLIPFYVLVQLAHALTVQDTLKKMSLCNHSTPIVFHCKPSLLPKMQITLKRL</sequence>
<dbReference type="AlphaFoldDB" id="A0A9Q7ZN09"/>
<comment type="caution">
    <text evidence="1">The sequence shown here is derived from an EMBL/GenBank/DDBJ whole genome shotgun (WGS) entry which is preliminary data.</text>
</comment>
<name>A0A9Q7ZN09_9ENTR</name>
<evidence type="ECO:0000313" key="1">
    <source>
        <dbReference type="EMBL" id="SUX80554.1"/>
    </source>
</evidence>
<dbReference type="Proteomes" id="UP000255286">
    <property type="component" value="Unassembled WGS sequence"/>
</dbReference>
<accession>A0A9Q7ZN09</accession>
<dbReference type="EMBL" id="UIGT01000001">
    <property type="protein sequence ID" value="SUX80554.1"/>
    <property type="molecule type" value="Genomic_DNA"/>
</dbReference>
<reference evidence="1 2" key="1">
    <citation type="submission" date="2018-06" db="EMBL/GenBank/DDBJ databases">
        <authorList>
            <consortium name="Pathogen Informatics"/>
            <person name="Doyle S."/>
        </authorList>
    </citation>
    <scope>NUCLEOTIDE SEQUENCE [LARGE SCALE GENOMIC DNA]</scope>
    <source>
        <strain evidence="1 2">NCTC8782</strain>
    </source>
</reference>
<gene>
    <name evidence="1" type="ORF">NCTC8782_03150</name>
</gene>
<protein>
    <submittedName>
        <fullName evidence="1">Uncharacterized protein</fullName>
    </submittedName>
</protein>
<organism evidence="1 2">
    <name type="scientific">Citrobacter youngae</name>
    <dbReference type="NCBI Taxonomy" id="133448"/>
    <lineage>
        <taxon>Bacteria</taxon>
        <taxon>Pseudomonadati</taxon>
        <taxon>Pseudomonadota</taxon>
        <taxon>Gammaproteobacteria</taxon>
        <taxon>Enterobacterales</taxon>
        <taxon>Enterobacteriaceae</taxon>
        <taxon>Citrobacter</taxon>
        <taxon>Citrobacter freundii complex</taxon>
    </lineage>
</organism>
<proteinExistence type="predicted"/>
<evidence type="ECO:0000313" key="2">
    <source>
        <dbReference type="Proteomes" id="UP000255286"/>
    </source>
</evidence>